<proteinExistence type="predicted"/>
<dbReference type="AlphaFoldDB" id="A0AA35Q497"/>
<accession>A0AA35Q497</accession>
<keyword evidence="3" id="KW-1185">Reference proteome</keyword>
<feature type="compositionally biased region" description="Basic residues" evidence="1">
    <location>
        <begin position="84"/>
        <end position="98"/>
    </location>
</feature>
<feature type="compositionally biased region" description="Basic and acidic residues" evidence="1">
    <location>
        <begin position="73"/>
        <end position="83"/>
    </location>
</feature>
<name>A0AA35Q497_9HYPO</name>
<organism evidence="2 3">
    <name type="scientific">Clonostachys chloroleuca</name>
    <dbReference type="NCBI Taxonomy" id="1926264"/>
    <lineage>
        <taxon>Eukaryota</taxon>
        <taxon>Fungi</taxon>
        <taxon>Dikarya</taxon>
        <taxon>Ascomycota</taxon>
        <taxon>Pezizomycotina</taxon>
        <taxon>Sordariomycetes</taxon>
        <taxon>Hypocreomycetidae</taxon>
        <taxon>Hypocreales</taxon>
        <taxon>Bionectriaceae</taxon>
        <taxon>Clonostachys</taxon>
    </lineage>
</organism>
<dbReference type="EMBL" id="CABFNP030001093">
    <property type="protein sequence ID" value="CAI6091157.1"/>
    <property type="molecule type" value="Genomic_DNA"/>
</dbReference>
<gene>
    <name evidence="2" type="ORF">CCHLO57077_00019380</name>
</gene>
<sequence>MPRHHDQYAYDPYYYDHPPTPYRDYYHSHNHHYGDALRRPRDQSPPYRRSRSLDHAHRDRLRSPPRPRYYRGHRNDSPSPERRRPQHHHHTRRTHHRDHAGFKRPQSASLSNERLGHVAKAAVDAAAIEAIRQRHQPGPWTGSKGARVATAAVGAAVTDHVIDKDPNKGKRHLVESTLGGLLANRLINGSRDEAKRRESAHLRR</sequence>
<protein>
    <submittedName>
        <fullName evidence="2">Uncharacterized protein</fullName>
    </submittedName>
</protein>
<feature type="compositionally biased region" description="Basic and acidic residues" evidence="1">
    <location>
        <begin position="25"/>
        <end position="42"/>
    </location>
</feature>
<feature type="compositionally biased region" description="Basic residues" evidence="1">
    <location>
        <begin position="58"/>
        <end position="72"/>
    </location>
</feature>
<evidence type="ECO:0000256" key="1">
    <source>
        <dbReference type="SAM" id="MobiDB-lite"/>
    </source>
</evidence>
<comment type="caution">
    <text evidence="2">The sequence shown here is derived from an EMBL/GenBank/DDBJ whole genome shotgun (WGS) entry which is preliminary data.</text>
</comment>
<reference evidence="2" key="1">
    <citation type="submission" date="2023-01" db="EMBL/GenBank/DDBJ databases">
        <authorList>
            <person name="Piombo E."/>
        </authorList>
    </citation>
    <scope>NUCLEOTIDE SEQUENCE</scope>
</reference>
<evidence type="ECO:0000313" key="2">
    <source>
        <dbReference type="EMBL" id="CAI6091157.1"/>
    </source>
</evidence>
<evidence type="ECO:0000313" key="3">
    <source>
        <dbReference type="Proteomes" id="UP001160390"/>
    </source>
</evidence>
<dbReference type="Proteomes" id="UP001160390">
    <property type="component" value="Unassembled WGS sequence"/>
</dbReference>
<feature type="region of interest" description="Disordered" evidence="1">
    <location>
        <begin position="25"/>
        <end position="112"/>
    </location>
</feature>